<evidence type="ECO:0000313" key="2">
    <source>
        <dbReference type="EMBL" id="MVO07742.1"/>
    </source>
</evidence>
<gene>
    <name evidence="2" type="ORF">GOQ30_01025</name>
</gene>
<dbReference type="EMBL" id="WQLW01000001">
    <property type="protein sequence ID" value="MVO07742.1"/>
    <property type="molecule type" value="Genomic_DNA"/>
</dbReference>
<evidence type="ECO:0000313" key="3">
    <source>
        <dbReference type="Proteomes" id="UP000431264"/>
    </source>
</evidence>
<keyword evidence="3" id="KW-1185">Reference proteome</keyword>
<dbReference type="Pfam" id="PF13585">
    <property type="entry name" value="CHU_C"/>
    <property type="match status" value="1"/>
</dbReference>
<proteinExistence type="predicted"/>
<protein>
    <submittedName>
        <fullName evidence="2">T9SS type B sorting domain-containing protein</fullName>
    </submittedName>
</protein>
<sequence length="2448" mass="266696">MKKIIFSLALAMASFLAMGQTPTVSISDHNDNVDDALLDCTYNFIPPQRIQLTATYPSLQSTTDYTAATIPYGLIGNLSDGNPVAITGDDVWSATVPIGFTFCFYGNSYTSLNVSDNGIVRFGYNPSTPEGSFSSITNSTPSPSLIRNAIFGGFQDYIMAPVGFGCATGEDCGSISYYTTGTAPFRQMVVNFNGLNYFNCLGANAIKAYFQVVLFETTNAIEIHVQDKPLPCLGNSSANGNGNSLIGLNNSNGTLGVAAPGRNTSEFAVSNESYVFTPSGASATSIVWTNQFGVNIGTSNPIEVIPPQADTFYTATVTYNTCIPRQIQGVFTVTYDPSFPASPDIVRNVCDATAPFPSEIYDVEALVTPIGSEVISFHGSQLEADNNLNPLANMNAYNLATAVTTLYYRRTLGSCYSTGRITINLYQTPDLNDVTLYYCDVNNDNVESNIYLPGLTNQIAGYTSSWMSVRYFQNLANATANVNPITYINLTNPPGFYDVYVRVYNTAHPECFDIITVRLELLPRLVLDVPTVACIPDTNFDLNEIFDLTSIPITASVGPINPADLQLTYYTSLANANNQTNAIGNPNAFNVSIPQGQTETTIYVLANALGYCFGVVPVTLTFCIADGGDGGGGGGGGNGGFGGLGACLETGDVIPTFDLNVVYTNVMQAVPVNPVPAAVGFYTTLLGAQTADAAVLLTPAEVSAYTPVAPYSEIWVRFIDANGIVGIKRIIVPLKYKRHEIIEYEICDVFNDDTEFIDMENSPVPVSYLQAIRNDNPGETVTAYASMADYLTNSNPITTITLNGPLTTVYVKVSSYGCDSDYTLNFNLKPYDIKTPIVTQVCDIDADGVEVFDLTTLLPTVDVTGYTTPVLTLHPTLNDAYLNTNVIANATTYNVTTTTTVFVRVEETAVLPPNTPVVCPAIQEFQFGFYDSVDVNPIGTQEYCDLDDDNQVVLGNLNSLVTAIVIEDPSQPIIRRLYTSLLAAQTSDAVYEILPDWDLFTYDTTILGTSGTIYLQLTNSVTGCTRIVPIAIEIRTLPLSVITIVNQCDFDNDNSEAIGDFQVFNAQIISVNTVLYTFQYFETLADATAGTPELPVGFTVQDGSVVYVRIQSGLNPGCSRVFPIEIDFQPTPLVTSINPLVCDNLGNGSETINLFAFQSQLVTSMTGLTFQYYTSLANLQNNINALSNANVTNFNAIFNSSNVAQTVYVKVIDNTTQCYSVATITPERLSLIEAYDAIQFSCDISTTNQLQAIFDLEASIPRVGTQGMISNPNDYTISFHTSNANAVNNVAEIVTTINYTVVANQTTAIYVRFQDNITGCFTVKVLELQIYNLPKFVNSVYDICDGNLDGIYVLDLAELNGTVVEDPTPFTFQYFNSEADGLAGINPITNTTNYTIPLADFPKTIYVKGTNVNNCSKVKAVIIGLVPNVPMLTNAATLTECDPDNDGVAVFDLTDATSLLTNATGVSFAYFTSLSDMQNNTNALVNPNNYENAGPNPSVVYVRLSRANNCDTYATLTLNPFYEVYDFPVLTQFCDNNADGTEIIDLGATVYGILNMYTPASLNLQFYTSYADALANTNSIPSVYTFTNFTTPIFVTITNIATSCPIIKQLEYAFYAPIVLTPHTVQLCDLDRNTTEIINLSSYFSNLHANASNYTITSYLTQNGAENEVASELISNSNYLQTVANQTYWVRFEDVAGCYSVTSVTIEIVPYPNPLTQPLKIELCDVTGNHDLVEIFDITQNETYIRNGNSTWNITYYETFQDAELALNPIANPTAYSSATTSVWIRVVTTPISTLTSCAVLIEQELEVIPLPMPRTDPPKILLCDDNLTGDLQESFDLSTNIDYIRNGDVTALVSYHASLNDAQLGINAITSVTNYFSGTTSIWIRVQSDVATTLQNCAIEVEQEIEVVAKPTNLVTNLPALIACDDINSGNLTEIFDLSLNTGLMLNGNAYQVSYHELATDAQTGLNPILNFTNYETGSTTIYVRIITVPVSVLTTCAVVVPQTIIVNPLPAVVPVTPYLSCIINTSGEAQFDLETKTTEILNGQNPNQFLVSYHLSENEAKLRINPINSPYVSVSTTVWASILNTQTNCIATVSIALVTENAVFAVAPSPITICDEDGVNDGFHVFDFNPLVPNILGSQNGNSDISIHFYASEMDLWSDQPIADISNYINVSSPQTIYVKVVDESTQNKCMATTSFDISVPMLPNPTPQDGFICTDPLTNQLISTFTIDSELDNNAYTFQWYQESTLLPNATGPTLEVSQGGNYFVVATDVITGCVSEPIGSTVIVSQPAAASVKVEYSFEDSIHIIVTAIGNGVYAYELNNEPVQMSNVFQNVSAGMYTITVYDTNGCEPVTLEAIVLDYDKFFTPNGDGYNDTWHIRGIQNQPNAKVYIYDRYGKFLKELEPDKEGWDGTYNGHNLPSTDYWFTVYYRENGTDKEFKSHFSMKR</sequence>
<keyword evidence="1" id="KW-0732">Signal</keyword>
<reference evidence="3" key="1">
    <citation type="submission" date="2019-05" db="EMBL/GenBank/DDBJ databases">
        <title>Flavobacterium profundi sp. nov., isolated from a deep-sea seamount.</title>
        <authorList>
            <person name="Zhang D.-C."/>
        </authorList>
    </citation>
    <scope>NUCLEOTIDE SEQUENCE [LARGE SCALE GENOMIC DNA]</scope>
    <source>
        <strain evidence="3">TP390</strain>
    </source>
</reference>
<dbReference type="RefSeq" id="WP_140996157.1">
    <property type="nucleotide sequence ID" value="NZ_VDCZ01000001.1"/>
</dbReference>
<feature type="signal peptide" evidence="1">
    <location>
        <begin position="1"/>
        <end position="19"/>
    </location>
</feature>
<dbReference type="Proteomes" id="UP000431264">
    <property type="component" value="Unassembled WGS sequence"/>
</dbReference>
<name>A0A6I4IJ86_9FLAO</name>
<dbReference type="OrthoDB" id="9765926at2"/>
<comment type="caution">
    <text evidence="2">The sequence shown here is derived from an EMBL/GenBank/DDBJ whole genome shotgun (WGS) entry which is preliminary data.</text>
</comment>
<feature type="chain" id="PRO_5026292489" evidence="1">
    <location>
        <begin position="20"/>
        <end position="2448"/>
    </location>
</feature>
<organism evidence="2 3">
    <name type="scientific">Flavobacterium profundi</name>
    <dbReference type="NCBI Taxonomy" id="1774945"/>
    <lineage>
        <taxon>Bacteria</taxon>
        <taxon>Pseudomonadati</taxon>
        <taxon>Bacteroidota</taxon>
        <taxon>Flavobacteriia</taxon>
        <taxon>Flavobacteriales</taxon>
        <taxon>Flavobacteriaceae</taxon>
        <taxon>Flavobacterium</taxon>
    </lineage>
</organism>
<dbReference type="InterPro" id="IPR026341">
    <property type="entry name" value="T9SS_type_B"/>
</dbReference>
<dbReference type="NCBIfam" id="TIGR04131">
    <property type="entry name" value="Bac_Flav_CTERM"/>
    <property type="match status" value="1"/>
</dbReference>
<accession>A0A6I4IJ86</accession>
<evidence type="ECO:0000256" key="1">
    <source>
        <dbReference type="SAM" id="SignalP"/>
    </source>
</evidence>